<accession>A0ABT1QQH4</accession>
<protein>
    <submittedName>
        <fullName evidence="2">Uncharacterized protein</fullName>
    </submittedName>
</protein>
<feature type="compositionally biased region" description="Low complexity" evidence="1">
    <location>
        <begin position="40"/>
        <end position="50"/>
    </location>
</feature>
<organism evidence="2 3">
    <name type="scientific">Tahibacter harae</name>
    <dbReference type="NCBI Taxonomy" id="2963937"/>
    <lineage>
        <taxon>Bacteria</taxon>
        <taxon>Pseudomonadati</taxon>
        <taxon>Pseudomonadota</taxon>
        <taxon>Gammaproteobacteria</taxon>
        <taxon>Lysobacterales</taxon>
        <taxon>Rhodanobacteraceae</taxon>
        <taxon>Tahibacter</taxon>
    </lineage>
</organism>
<comment type="caution">
    <text evidence="2">The sequence shown here is derived from an EMBL/GenBank/DDBJ whole genome shotgun (WGS) entry which is preliminary data.</text>
</comment>
<keyword evidence="3" id="KW-1185">Reference proteome</keyword>
<dbReference type="Proteomes" id="UP001165498">
    <property type="component" value="Unassembled WGS sequence"/>
</dbReference>
<evidence type="ECO:0000256" key="1">
    <source>
        <dbReference type="SAM" id="MobiDB-lite"/>
    </source>
</evidence>
<reference evidence="2" key="1">
    <citation type="submission" date="2022-07" db="EMBL/GenBank/DDBJ databases">
        <title>Tahibacter sp., a new gammaproteobacterium isolated from the silt sample collected at pig farm.</title>
        <authorList>
            <person name="Chen H."/>
        </authorList>
    </citation>
    <scope>NUCLEOTIDE SEQUENCE</scope>
    <source>
        <strain evidence="2">P2K</strain>
    </source>
</reference>
<dbReference type="RefSeq" id="WP_255913306.1">
    <property type="nucleotide sequence ID" value="NZ_JANFQO010000005.1"/>
</dbReference>
<name>A0ABT1QQH4_9GAMM</name>
<feature type="compositionally biased region" description="Basic and acidic residues" evidence="1">
    <location>
        <begin position="25"/>
        <end position="38"/>
    </location>
</feature>
<evidence type="ECO:0000313" key="3">
    <source>
        <dbReference type="Proteomes" id="UP001165498"/>
    </source>
</evidence>
<proteinExistence type="predicted"/>
<evidence type="ECO:0000313" key="2">
    <source>
        <dbReference type="EMBL" id="MCQ4164528.1"/>
    </source>
</evidence>
<dbReference type="EMBL" id="JANFQO010000005">
    <property type="protein sequence ID" value="MCQ4164528.1"/>
    <property type="molecule type" value="Genomic_DNA"/>
</dbReference>
<sequence>MAAPAYAPASVQPDAAHSLAQALRYGDERSPPIAHEESPAEAPTPAELADPAAYRRYEHRRQENRYRAYEQQAVIALGEMQRDLQRARDVQLPPELIREGEEKAARLAQTLRALREGELGEPAAAVQAAESTDGK</sequence>
<gene>
    <name evidence="2" type="ORF">NM961_07375</name>
</gene>
<feature type="region of interest" description="Disordered" evidence="1">
    <location>
        <begin position="25"/>
        <end position="50"/>
    </location>
</feature>